<dbReference type="KEGG" id="pprt:ET464_18225"/>
<dbReference type="AlphaFoldDB" id="A0A4P6EY60"/>
<organism evidence="10 11">
    <name type="scientific">Paenibacillus protaetiae</name>
    <dbReference type="NCBI Taxonomy" id="2509456"/>
    <lineage>
        <taxon>Bacteria</taxon>
        <taxon>Bacillati</taxon>
        <taxon>Bacillota</taxon>
        <taxon>Bacilli</taxon>
        <taxon>Bacillales</taxon>
        <taxon>Paenibacillaceae</taxon>
        <taxon>Paenibacillus</taxon>
    </lineage>
</organism>
<dbReference type="InterPro" id="IPR010559">
    <property type="entry name" value="Sig_transdc_His_kin_internal"/>
</dbReference>
<dbReference type="Gene3D" id="3.30.565.10">
    <property type="entry name" value="Histidine kinase-like ATPase, C-terminal domain"/>
    <property type="match status" value="1"/>
</dbReference>
<evidence type="ECO:0000256" key="2">
    <source>
        <dbReference type="ARBA" id="ARBA00022475"/>
    </source>
</evidence>
<evidence type="ECO:0000259" key="9">
    <source>
        <dbReference type="PROSITE" id="PS50885"/>
    </source>
</evidence>
<dbReference type="PROSITE" id="PS50885">
    <property type="entry name" value="HAMP"/>
    <property type="match status" value="1"/>
</dbReference>
<dbReference type="Gene3D" id="6.10.340.10">
    <property type="match status" value="1"/>
</dbReference>
<feature type="transmembrane region" description="Helical" evidence="8">
    <location>
        <begin position="282"/>
        <end position="303"/>
    </location>
</feature>
<dbReference type="RefSeq" id="WP_129443394.1">
    <property type="nucleotide sequence ID" value="NZ_CP035492.1"/>
</dbReference>
<dbReference type="InterPro" id="IPR003594">
    <property type="entry name" value="HATPase_dom"/>
</dbReference>
<evidence type="ECO:0000313" key="11">
    <source>
        <dbReference type="Proteomes" id="UP000293568"/>
    </source>
</evidence>
<dbReference type="InterPro" id="IPR003660">
    <property type="entry name" value="HAMP_dom"/>
</dbReference>
<dbReference type="OrthoDB" id="2521939at2"/>
<evidence type="ECO:0000313" key="10">
    <source>
        <dbReference type="EMBL" id="QAY68022.1"/>
    </source>
</evidence>
<dbReference type="SUPFAM" id="SSF158472">
    <property type="entry name" value="HAMP domain-like"/>
    <property type="match status" value="1"/>
</dbReference>
<dbReference type="EMBL" id="CP035492">
    <property type="protein sequence ID" value="QAY68022.1"/>
    <property type="molecule type" value="Genomic_DNA"/>
</dbReference>
<dbReference type="GO" id="GO:0000155">
    <property type="term" value="F:phosphorelay sensor kinase activity"/>
    <property type="evidence" value="ECO:0007669"/>
    <property type="project" value="InterPro"/>
</dbReference>
<dbReference type="InterPro" id="IPR036890">
    <property type="entry name" value="HATPase_C_sf"/>
</dbReference>
<accession>A0A4P6EY60</accession>
<evidence type="ECO:0000256" key="4">
    <source>
        <dbReference type="ARBA" id="ARBA00022679"/>
    </source>
</evidence>
<gene>
    <name evidence="10" type="ORF">ET464_18225</name>
</gene>
<evidence type="ECO:0000256" key="5">
    <source>
        <dbReference type="ARBA" id="ARBA00022777"/>
    </source>
</evidence>
<dbReference type="Proteomes" id="UP000293568">
    <property type="component" value="Chromosome"/>
</dbReference>
<keyword evidence="2" id="KW-1003">Cell membrane</keyword>
<feature type="compositionally biased region" description="Low complexity" evidence="7">
    <location>
        <begin position="573"/>
        <end position="587"/>
    </location>
</feature>
<reference evidence="10 11" key="1">
    <citation type="submission" date="2019-01" db="EMBL/GenBank/DDBJ databases">
        <title>Genome sequencing of strain FW100M-2.</title>
        <authorList>
            <person name="Heo J."/>
            <person name="Kim S.-J."/>
            <person name="Kim J.-S."/>
            <person name="Hong S.-B."/>
            <person name="Kwon S.-W."/>
        </authorList>
    </citation>
    <scope>NUCLEOTIDE SEQUENCE [LARGE SCALE GENOMIC DNA]</scope>
    <source>
        <strain evidence="10 11">FW100M-2</strain>
    </source>
</reference>
<keyword evidence="8" id="KW-0812">Transmembrane</keyword>
<keyword evidence="8" id="KW-1133">Transmembrane helix</keyword>
<proteinExistence type="predicted"/>
<dbReference type="GO" id="GO:0005886">
    <property type="term" value="C:plasma membrane"/>
    <property type="evidence" value="ECO:0007669"/>
    <property type="project" value="UniProtKB-SubCell"/>
</dbReference>
<dbReference type="Pfam" id="PF00672">
    <property type="entry name" value="HAMP"/>
    <property type="match status" value="1"/>
</dbReference>
<protein>
    <submittedName>
        <fullName evidence="10">Sensor histidine kinase</fullName>
    </submittedName>
</protein>
<evidence type="ECO:0000256" key="8">
    <source>
        <dbReference type="SAM" id="Phobius"/>
    </source>
</evidence>
<dbReference type="PANTHER" id="PTHR34220">
    <property type="entry name" value="SENSOR HISTIDINE KINASE YPDA"/>
    <property type="match status" value="1"/>
</dbReference>
<evidence type="ECO:0000256" key="7">
    <source>
        <dbReference type="SAM" id="MobiDB-lite"/>
    </source>
</evidence>
<dbReference type="SUPFAM" id="SSF55874">
    <property type="entry name" value="ATPase domain of HSP90 chaperone/DNA topoisomerase II/histidine kinase"/>
    <property type="match status" value="1"/>
</dbReference>
<feature type="domain" description="HAMP" evidence="9">
    <location>
        <begin position="304"/>
        <end position="358"/>
    </location>
</feature>
<dbReference type="Pfam" id="PF06580">
    <property type="entry name" value="His_kinase"/>
    <property type="match status" value="1"/>
</dbReference>
<evidence type="ECO:0000256" key="3">
    <source>
        <dbReference type="ARBA" id="ARBA00022553"/>
    </source>
</evidence>
<sequence>MPKITLFTKIAALLLMMLLPIIGLYYYSNKISTHVLDSELNRSNTDQLSFFQEQVDTTINVMGLWPNLLVQDPDISALRDYFEPMKELDLNTISLIKRIQTKLSIQQSSSDWKSTLSIYSPQLSRVITVEDARAYDNTQLQGRMKYGWQVTPHGDADGYTFSLMTSLPYNSFEYGLMLEVRFDSANITDMLNKFKQDGRRDPFYYSKEYGAIYNSTSDKPFASELAAILARGGFLKPAGSRLVELHGKRYMVNTVLSETTGWYLIDYMPLSDVLGPVYQTNYLFYTIVGLLLLMCCVMAYLLYGQVQVPIKQLVVSFQKLKNGDYAVRLKPKGKGKTEFNFLFARFNLMVEQIQELFEKVYLEQIHVREAKLKQLQSQINPHFFYNCFSFISSMAKLQNYQSVVAMSQALSSYYRYTTRQEKEFVPLTEELQFAGNYLRIQHMRMNRLGYTVEVPDRMLHLPVPPLVIQPLVENAVLHGIEPYPEAGQIRIAGYYDGTEAVIEVEEDGIGLPSEKMLAIQYRLSRPKEDELGYGLWNIQQRMQLRFGENAGLELAASPLGGLRIRLRWKPAEASSGPAPGSTSASGTQSLEEGA</sequence>
<dbReference type="CDD" id="cd06225">
    <property type="entry name" value="HAMP"/>
    <property type="match status" value="1"/>
</dbReference>
<evidence type="ECO:0000256" key="1">
    <source>
        <dbReference type="ARBA" id="ARBA00004651"/>
    </source>
</evidence>
<feature type="region of interest" description="Disordered" evidence="7">
    <location>
        <begin position="571"/>
        <end position="594"/>
    </location>
</feature>
<name>A0A4P6EY60_9BACL</name>
<keyword evidence="5 10" id="KW-0418">Kinase</keyword>
<evidence type="ECO:0000256" key="6">
    <source>
        <dbReference type="ARBA" id="ARBA00023136"/>
    </source>
</evidence>
<feature type="transmembrane region" description="Helical" evidence="8">
    <location>
        <begin position="6"/>
        <end position="27"/>
    </location>
</feature>
<keyword evidence="3" id="KW-0597">Phosphoprotein</keyword>
<dbReference type="SMART" id="SM00304">
    <property type="entry name" value="HAMP"/>
    <property type="match status" value="1"/>
</dbReference>
<dbReference type="PANTHER" id="PTHR34220:SF7">
    <property type="entry name" value="SENSOR HISTIDINE KINASE YPDA"/>
    <property type="match status" value="1"/>
</dbReference>
<keyword evidence="4" id="KW-0808">Transferase</keyword>
<dbReference type="Pfam" id="PF02518">
    <property type="entry name" value="HATPase_c"/>
    <property type="match status" value="1"/>
</dbReference>
<keyword evidence="11" id="KW-1185">Reference proteome</keyword>
<dbReference type="InterPro" id="IPR050640">
    <property type="entry name" value="Bact_2-comp_sensor_kinase"/>
</dbReference>
<comment type="subcellular location">
    <subcellularLocation>
        <location evidence="1">Cell membrane</location>
        <topology evidence="1">Multi-pass membrane protein</topology>
    </subcellularLocation>
</comment>
<keyword evidence="6 8" id="KW-0472">Membrane</keyword>